<dbReference type="Pfam" id="PF00400">
    <property type="entry name" value="WD40"/>
    <property type="match status" value="4"/>
</dbReference>
<evidence type="ECO:0000256" key="2">
    <source>
        <dbReference type="ARBA" id="ARBA00022574"/>
    </source>
</evidence>
<dbReference type="GO" id="GO:0009055">
    <property type="term" value="F:electron transfer activity"/>
    <property type="evidence" value="ECO:0007669"/>
    <property type="project" value="InterPro"/>
</dbReference>
<evidence type="ECO:0000256" key="3">
    <source>
        <dbReference type="ARBA" id="ARBA00022617"/>
    </source>
</evidence>
<evidence type="ECO:0000313" key="12">
    <source>
        <dbReference type="EMBL" id="MCW3474164.1"/>
    </source>
</evidence>
<evidence type="ECO:0000256" key="5">
    <source>
        <dbReference type="ARBA" id="ARBA00022737"/>
    </source>
</evidence>
<feature type="repeat" description="WD" evidence="8">
    <location>
        <begin position="101"/>
        <end position="130"/>
    </location>
</feature>
<keyword evidence="10" id="KW-0732">Signal</keyword>
<keyword evidence="4 9" id="KW-0479">Metal-binding</keyword>
<evidence type="ECO:0000256" key="7">
    <source>
        <dbReference type="ARBA" id="ARBA00023004"/>
    </source>
</evidence>
<evidence type="ECO:0000256" key="1">
    <source>
        <dbReference type="ARBA" id="ARBA00022448"/>
    </source>
</evidence>
<dbReference type="PROSITE" id="PS50082">
    <property type="entry name" value="WD_REPEATS_2"/>
    <property type="match status" value="4"/>
</dbReference>
<accession>A0AA41YIF4</accession>
<dbReference type="SUPFAM" id="SSF46626">
    <property type="entry name" value="Cytochrome c"/>
    <property type="match status" value="1"/>
</dbReference>
<feature type="domain" description="Cytochrome c" evidence="11">
    <location>
        <begin position="311"/>
        <end position="412"/>
    </location>
</feature>
<evidence type="ECO:0000313" key="13">
    <source>
        <dbReference type="Proteomes" id="UP001165679"/>
    </source>
</evidence>
<dbReference type="GO" id="GO:0046872">
    <property type="term" value="F:metal ion binding"/>
    <property type="evidence" value="ECO:0007669"/>
    <property type="project" value="UniProtKB-KW"/>
</dbReference>
<evidence type="ECO:0000256" key="10">
    <source>
        <dbReference type="SAM" id="SignalP"/>
    </source>
</evidence>
<dbReference type="PRINTS" id="PR00604">
    <property type="entry name" value="CYTCHRMECIAB"/>
</dbReference>
<feature type="repeat" description="WD" evidence="8">
    <location>
        <begin position="139"/>
        <end position="169"/>
    </location>
</feature>
<evidence type="ECO:0000256" key="8">
    <source>
        <dbReference type="PROSITE-ProRule" id="PRU00221"/>
    </source>
</evidence>
<keyword evidence="13" id="KW-1185">Reference proteome</keyword>
<keyword evidence="7 9" id="KW-0408">Iron</keyword>
<keyword evidence="1" id="KW-0813">Transport</keyword>
<protein>
    <submittedName>
        <fullName evidence="12">C-type cytochrome</fullName>
    </submittedName>
</protein>
<dbReference type="SUPFAM" id="SSF50978">
    <property type="entry name" value="WD40 repeat-like"/>
    <property type="match status" value="1"/>
</dbReference>
<dbReference type="Gene3D" id="2.130.10.10">
    <property type="entry name" value="YVTN repeat-like/Quinoprotein amine dehydrogenase"/>
    <property type="match status" value="2"/>
</dbReference>
<dbReference type="InterPro" id="IPR036322">
    <property type="entry name" value="WD40_repeat_dom_sf"/>
</dbReference>
<dbReference type="InterPro" id="IPR001680">
    <property type="entry name" value="WD40_rpt"/>
</dbReference>
<reference evidence="12" key="1">
    <citation type="submission" date="2022-09" db="EMBL/GenBank/DDBJ databases">
        <title>Rhodovastum sp. nov. RN2-1 isolated from soil in Seongnam, South Korea.</title>
        <authorList>
            <person name="Le N.T."/>
        </authorList>
    </citation>
    <scope>NUCLEOTIDE SEQUENCE</scope>
    <source>
        <strain evidence="12">RN2-1</strain>
    </source>
</reference>
<organism evidence="12 13">
    <name type="scientific">Limobrevibacterium gyesilva</name>
    <dbReference type="NCBI Taxonomy" id="2991712"/>
    <lineage>
        <taxon>Bacteria</taxon>
        <taxon>Pseudomonadati</taxon>
        <taxon>Pseudomonadota</taxon>
        <taxon>Alphaproteobacteria</taxon>
        <taxon>Acetobacterales</taxon>
        <taxon>Acetobacteraceae</taxon>
        <taxon>Limobrevibacterium</taxon>
    </lineage>
</organism>
<dbReference type="SMART" id="SM00320">
    <property type="entry name" value="WD40"/>
    <property type="match status" value="7"/>
</dbReference>
<dbReference type="InterPro" id="IPR015943">
    <property type="entry name" value="WD40/YVTN_repeat-like_dom_sf"/>
</dbReference>
<dbReference type="PANTHER" id="PTHR19848:SF8">
    <property type="entry name" value="F-BOX AND WD REPEAT DOMAIN CONTAINING 7"/>
    <property type="match status" value="1"/>
</dbReference>
<keyword evidence="3 9" id="KW-0349">Heme</keyword>
<reference evidence="12" key="2">
    <citation type="submission" date="2022-10" db="EMBL/GenBank/DDBJ databases">
        <authorList>
            <person name="Trinh H.N."/>
        </authorList>
    </citation>
    <scope>NUCLEOTIDE SEQUENCE</scope>
    <source>
        <strain evidence="12">RN2-1</strain>
    </source>
</reference>
<proteinExistence type="predicted"/>
<dbReference type="Pfam" id="PF00034">
    <property type="entry name" value="Cytochrom_C"/>
    <property type="match status" value="1"/>
</dbReference>
<feature type="signal peptide" evidence="10">
    <location>
        <begin position="1"/>
        <end position="18"/>
    </location>
</feature>
<evidence type="ECO:0000259" key="11">
    <source>
        <dbReference type="PROSITE" id="PS51007"/>
    </source>
</evidence>
<keyword evidence="5" id="KW-0677">Repeat</keyword>
<feature type="repeat" description="WD" evidence="8">
    <location>
        <begin position="61"/>
        <end position="91"/>
    </location>
</feature>
<dbReference type="GO" id="GO:0020037">
    <property type="term" value="F:heme binding"/>
    <property type="evidence" value="ECO:0007669"/>
    <property type="project" value="InterPro"/>
</dbReference>
<dbReference type="CDD" id="cd00200">
    <property type="entry name" value="WD40"/>
    <property type="match status" value="1"/>
</dbReference>
<gene>
    <name evidence="12" type="ORF">OL599_06190</name>
</gene>
<keyword evidence="2 8" id="KW-0853">WD repeat</keyword>
<dbReference type="Proteomes" id="UP001165679">
    <property type="component" value="Unassembled WGS sequence"/>
</dbReference>
<comment type="caution">
    <text evidence="12">The sequence shown here is derived from an EMBL/GenBank/DDBJ whole genome shotgun (WGS) entry which is preliminary data.</text>
</comment>
<dbReference type="AlphaFoldDB" id="A0AA41YIF4"/>
<dbReference type="InterPro" id="IPR009056">
    <property type="entry name" value="Cyt_c-like_dom"/>
</dbReference>
<dbReference type="PANTHER" id="PTHR19848">
    <property type="entry name" value="WD40 REPEAT PROTEIN"/>
    <property type="match status" value="1"/>
</dbReference>
<name>A0AA41YIF4_9PROT</name>
<feature type="repeat" description="WD" evidence="8">
    <location>
        <begin position="259"/>
        <end position="300"/>
    </location>
</feature>
<feature type="chain" id="PRO_5041369267" evidence="10">
    <location>
        <begin position="19"/>
        <end position="413"/>
    </location>
</feature>
<evidence type="ECO:0000256" key="4">
    <source>
        <dbReference type="ARBA" id="ARBA00022723"/>
    </source>
</evidence>
<dbReference type="PROSITE" id="PS50294">
    <property type="entry name" value="WD_REPEATS_REGION"/>
    <property type="match status" value="1"/>
</dbReference>
<dbReference type="RefSeq" id="WP_264712791.1">
    <property type="nucleotide sequence ID" value="NZ_JAPDNT010000003.1"/>
</dbReference>
<dbReference type="EMBL" id="JAPDNT010000003">
    <property type="protein sequence ID" value="MCW3474164.1"/>
    <property type="molecule type" value="Genomic_DNA"/>
</dbReference>
<evidence type="ECO:0000256" key="6">
    <source>
        <dbReference type="ARBA" id="ARBA00022982"/>
    </source>
</evidence>
<dbReference type="PROSITE" id="PS51007">
    <property type="entry name" value="CYTC"/>
    <property type="match status" value="1"/>
</dbReference>
<sequence length="413" mass="41842">MVLRALLLLLLLAGPAAAQDAAGHGGPIRAVAATGDVAISAGFDGSAIVWRRADGKALSVLRFHDGAVNALAVIPGGGFATGGADGRIALWHGGDAPMRVLTGHDGPVAALAASGERIASAAWDGTARVWAADGTVRVLGGHVGNVNGVAFAPGGAVVTAGYDATLRIWPPAGAARVVQLPAPQNAVVVAPDGGIVAGGADGMLRFVNREGGIDAELEIDTVPLTALALSPDGAHLAVASLGGTAVVIERTRRRIVTVLHAAERPLWAVAFAPDGTELLTGGAAGVLRSWDIASGRPTRAFGSPGLTGVQPAQDRGAQIFRACAICHALSPDGGNRAGPTLHGVFGRQAGSVPGYPYSDALRHSGIVWGADTIARLFELGPQSYTPGTKMPEQVIASPEDRRALLDFLRDAAR</sequence>
<dbReference type="Gene3D" id="1.10.760.10">
    <property type="entry name" value="Cytochrome c-like domain"/>
    <property type="match status" value="1"/>
</dbReference>
<evidence type="ECO:0000256" key="9">
    <source>
        <dbReference type="PROSITE-ProRule" id="PRU00433"/>
    </source>
</evidence>
<dbReference type="InterPro" id="IPR036909">
    <property type="entry name" value="Cyt_c-like_dom_sf"/>
</dbReference>
<dbReference type="InterPro" id="IPR002327">
    <property type="entry name" value="Cyt_c_1A/1B"/>
</dbReference>
<keyword evidence="6" id="KW-0249">Electron transport</keyword>